<accession>K0IVW0</accession>
<dbReference type="SUPFAM" id="SSF55797">
    <property type="entry name" value="PR-1-like"/>
    <property type="match status" value="1"/>
</dbReference>
<evidence type="ECO:0000313" key="4">
    <source>
        <dbReference type="Proteomes" id="UP000006294"/>
    </source>
</evidence>
<feature type="domain" description="CAP-associated" evidence="2">
    <location>
        <begin position="100"/>
        <end position="235"/>
    </location>
</feature>
<keyword evidence="4" id="KW-1185">Reference proteome</keyword>
<gene>
    <name evidence="3" type="ordered locus">AXY_04020</name>
</gene>
<proteinExistence type="predicted"/>
<evidence type="ECO:0000313" key="3">
    <source>
        <dbReference type="EMBL" id="BAM46534.1"/>
    </source>
</evidence>
<dbReference type="eggNOG" id="COG2340">
    <property type="taxonomic scope" value="Bacteria"/>
</dbReference>
<dbReference type="KEGG" id="axl:AXY_04020"/>
<dbReference type="Pfam" id="PF14504">
    <property type="entry name" value="CAP_assoc_N"/>
    <property type="match status" value="1"/>
</dbReference>
<dbReference type="InterPro" id="IPR035940">
    <property type="entry name" value="CAP_sf"/>
</dbReference>
<dbReference type="PANTHER" id="PTHR31157">
    <property type="entry name" value="SCP DOMAIN-CONTAINING PROTEIN"/>
    <property type="match status" value="1"/>
</dbReference>
<protein>
    <recommendedName>
        <fullName evidence="5">Serine protease</fullName>
    </recommendedName>
</protein>
<dbReference type="CDD" id="cd05379">
    <property type="entry name" value="CAP_bacterial"/>
    <property type="match status" value="1"/>
</dbReference>
<evidence type="ECO:0000259" key="2">
    <source>
        <dbReference type="Pfam" id="PF14504"/>
    </source>
</evidence>
<dbReference type="PANTHER" id="PTHR31157:SF1">
    <property type="entry name" value="SCP DOMAIN-CONTAINING PROTEIN"/>
    <property type="match status" value="1"/>
</dbReference>
<sequence>MKRFFYSLIIVLILWWTYPLWEEPIREVLPVRLNNLIDSISEHTGELLEKNDYLKKLRGHLSSPELLAPHANDRSEQETDEKIELFAPKRQTFSIGNVELGDTYEEVAKIYGDPVRESMNEYGLAWFTYHENYQNFIMIAFDDEEIVRGLYTNQDLISSTLGIKLGDSKTTVNNILGEPEELIHYRQFIYQVDSDNEYDIYQIDGSYLTIFYDTQADDQVTAIQLIDQKLELTKEALYPAHNEALREGFEYQLFDLTNASRVKQGLPVLEWEEAVRKTARKHSTDMAENEFFNHTNLQNETFSDRLINDGIRFTVAGENLAYGQFSSIFAHQGLMNSPGHRENILYNDFTKLGIGVDFNESNQPFYTEKFYAD</sequence>
<feature type="domain" description="SCP" evidence="1">
    <location>
        <begin position="255"/>
        <end position="364"/>
    </location>
</feature>
<evidence type="ECO:0008006" key="5">
    <source>
        <dbReference type="Google" id="ProtNLM"/>
    </source>
</evidence>
<dbReference type="STRING" id="698758.AXY_04020"/>
<dbReference type="Gene3D" id="3.40.33.10">
    <property type="entry name" value="CAP"/>
    <property type="match status" value="1"/>
</dbReference>
<name>K0IVW0_AMPXN</name>
<reference evidence="3 4" key="1">
    <citation type="submission" date="2011-01" db="EMBL/GenBank/DDBJ databases">
        <title>Whole genome sequence of Amphibacillus xylinus NBRC 15112.</title>
        <authorList>
            <person name="Nakazawa H."/>
            <person name="Katano Y."/>
            <person name="Nakamura S."/>
            <person name="Sasagawa M."/>
            <person name="Fukada J."/>
            <person name="Arai T."/>
            <person name="Sasakura N."/>
            <person name="Mochizuki D."/>
            <person name="Hosoyama A."/>
            <person name="Harada K."/>
            <person name="Horikawa H."/>
            <person name="Kato Y."/>
            <person name="Harada T."/>
            <person name="Sasaki K."/>
            <person name="Sekiguchi M."/>
            <person name="Hodoyama M."/>
            <person name="Nishiko R."/>
            <person name="Narita H."/>
            <person name="Hanamaki A."/>
            <person name="Hata C."/>
            <person name="Konno Y."/>
            <person name="Niimura Y."/>
            <person name="Yamazaki S."/>
            <person name="Fujita N."/>
        </authorList>
    </citation>
    <scope>NUCLEOTIDE SEQUENCE [LARGE SCALE GENOMIC DNA]</scope>
    <source>
        <strain evidence="4">ATCC 51415 / DSM 6626 / JCM 7361 / LMG 17667 / NBRC 15112 / Ep01</strain>
    </source>
</reference>
<evidence type="ECO:0000259" key="1">
    <source>
        <dbReference type="Pfam" id="PF00188"/>
    </source>
</evidence>
<dbReference type="AlphaFoldDB" id="K0IVW0"/>
<dbReference type="Proteomes" id="UP000006294">
    <property type="component" value="Chromosome"/>
</dbReference>
<dbReference type="HOGENOM" id="CLU_048708_1_0_9"/>
<dbReference type="Pfam" id="PF00188">
    <property type="entry name" value="CAP"/>
    <property type="match status" value="1"/>
</dbReference>
<organism evidence="3 4">
    <name type="scientific">Amphibacillus xylanus (strain ATCC 51415 / DSM 6626 / JCM 7361 / LMG 17667 / NBRC 15112 / Ep01)</name>
    <dbReference type="NCBI Taxonomy" id="698758"/>
    <lineage>
        <taxon>Bacteria</taxon>
        <taxon>Bacillati</taxon>
        <taxon>Bacillota</taxon>
        <taxon>Bacilli</taxon>
        <taxon>Bacillales</taxon>
        <taxon>Bacillaceae</taxon>
        <taxon>Amphibacillus</taxon>
    </lineage>
</organism>
<dbReference type="EMBL" id="AP012050">
    <property type="protein sequence ID" value="BAM46534.1"/>
    <property type="molecule type" value="Genomic_DNA"/>
</dbReference>
<dbReference type="PATRIC" id="fig|698758.3.peg.404"/>
<dbReference type="InterPro" id="IPR014044">
    <property type="entry name" value="CAP_dom"/>
</dbReference>
<dbReference type="InterPro" id="IPR029410">
    <property type="entry name" value="CAP_assoc"/>
</dbReference>